<keyword evidence="9" id="KW-0378">Hydrolase</keyword>
<dbReference type="Pfam" id="PF17788">
    <property type="entry name" value="HypF_C"/>
    <property type="match status" value="1"/>
</dbReference>
<evidence type="ECO:0000313" key="13">
    <source>
        <dbReference type="Proteomes" id="UP000501602"/>
    </source>
</evidence>
<dbReference type="InterPro" id="IPR017945">
    <property type="entry name" value="DHBP_synth_RibB-like_a/b_dom"/>
</dbReference>
<evidence type="ECO:0000256" key="4">
    <source>
        <dbReference type="ARBA" id="ARBA00022723"/>
    </source>
</evidence>
<organism evidence="12 13">
    <name type="scientific">Ferrimonas lipolytica</name>
    <dbReference type="NCBI Taxonomy" id="2724191"/>
    <lineage>
        <taxon>Bacteria</taxon>
        <taxon>Pseudomonadati</taxon>
        <taxon>Pseudomonadota</taxon>
        <taxon>Gammaproteobacteria</taxon>
        <taxon>Alteromonadales</taxon>
        <taxon>Ferrimonadaceae</taxon>
        <taxon>Ferrimonas</taxon>
    </lineage>
</organism>
<dbReference type="Proteomes" id="UP000501602">
    <property type="component" value="Chromosome"/>
</dbReference>
<keyword evidence="3" id="KW-0436">Ligase</keyword>
<dbReference type="Pfam" id="PF22521">
    <property type="entry name" value="HypF_C_2"/>
    <property type="match status" value="1"/>
</dbReference>
<evidence type="ECO:0000256" key="6">
    <source>
        <dbReference type="ARBA" id="ARBA00022833"/>
    </source>
</evidence>
<dbReference type="NCBIfam" id="TIGR00143">
    <property type="entry name" value="hypF"/>
    <property type="match status" value="1"/>
</dbReference>
<comment type="similarity">
    <text evidence="2 8">Belongs to the carbamoyltransferase HypF family.</text>
</comment>
<dbReference type="InterPro" id="IPR006070">
    <property type="entry name" value="Sua5-like_dom"/>
</dbReference>
<evidence type="ECO:0000256" key="9">
    <source>
        <dbReference type="PROSITE-ProRule" id="PRU00520"/>
    </source>
</evidence>
<keyword evidence="6" id="KW-0862">Zinc</keyword>
<evidence type="ECO:0000259" key="10">
    <source>
        <dbReference type="PROSITE" id="PS51160"/>
    </source>
</evidence>
<dbReference type="GO" id="GO:0016874">
    <property type="term" value="F:ligase activity"/>
    <property type="evidence" value="ECO:0007669"/>
    <property type="project" value="UniProtKB-UniRule"/>
</dbReference>
<accession>A0A6H1UC57</accession>
<evidence type="ECO:0000313" key="12">
    <source>
        <dbReference type="EMBL" id="QIZ76428.1"/>
    </source>
</evidence>
<dbReference type="EC" id="6.2.-.-" evidence="8"/>
<evidence type="ECO:0000256" key="8">
    <source>
        <dbReference type="PIRNR" id="PIRNR006256"/>
    </source>
</evidence>
<dbReference type="PROSITE" id="PS00150">
    <property type="entry name" value="ACYLPHOSPHATASE_1"/>
    <property type="match status" value="1"/>
</dbReference>
<evidence type="ECO:0000256" key="7">
    <source>
        <dbReference type="ARBA" id="ARBA00048220"/>
    </source>
</evidence>
<comment type="function">
    <text evidence="8">Involved in the maturation of [NiFe] hydrogenases. Along with HypE, it catalyzes the synthesis of the CN ligands of the active site iron of [NiFe]-hydrogenases. HypF functions as a carbamoyl transferase using carbamoylphosphate as a substrate and transferring the carboxamido moiety in an ATP-dependent reaction to the thiolate of the C-terminal cysteine of HypE yielding a protein-S-carboxamide.</text>
</comment>
<proteinExistence type="inferred from homology"/>
<dbReference type="InterPro" id="IPR055128">
    <property type="entry name" value="HypF_C_2"/>
</dbReference>
<dbReference type="PANTHER" id="PTHR42959">
    <property type="entry name" value="CARBAMOYLTRANSFERASE"/>
    <property type="match status" value="1"/>
</dbReference>
<dbReference type="InterPro" id="IPR036046">
    <property type="entry name" value="Acylphosphatase-like_dom_sf"/>
</dbReference>
<feature type="active site" evidence="9">
    <location>
        <position position="42"/>
    </location>
</feature>
<dbReference type="SUPFAM" id="SSF55821">
    <property type="entry name" value="YrdC/RibB"/>
    <property type="match status" value="1"/>
</dbReference>
<comment type="catalytic activity">
    <reaction evidence="7 8">
        <text>C-terminal L-cysteinyl-[HypE protein] + carbamoyl phosphate + ATP + H2O = C-terminal S-carboxamide-L-cysteinyl-[HypE protein] + AMP + phosphate + diphosphate + H(+)</text>
        <dbReference type="Rhea" id="RHEA:55636"/>
        <dbReference type="Rhea" id="RHEA-COMP:14247"/>
        <dbReference type="Rhea" id="RHEA-COMP:14392"/>
        <dbReference type="ChEBI" id="CHEBI:15377"/>
        <dbReference type="ChEBI" id="CHEBI:15378"/>
        <dbReference type="ChEBI" id="CHEBI:30616"/>
        <dbReference type="ChEBI" id="CHEBI:33019"/>
        <dbReference type="ChEBI" id="CHEBI:43474"/>
        <dbReference type="ChEBI" id="CHEBI:58228"/>
        <dbReference type="ChEBI" id="CHEBI:76913"/>
        <dbReference type="ChEBI" id="CHEBI:139126"/>
        <dbReference type="ChEBI" id="CHEBI:456215"/>
    </reaction>
</comment>
<dbReference type="RefSeq" id="WP_168659690.1">
    <property type="nucleotide sequence ID" value="NZ_CP051180.1"/>
</dbReference>
<dbReference type="InterPro" id="IPR011125">
    <property type="entry name" value="Znf_HypF"/>
</dbReference>
<feature type="domain" description="Acylphosphatase-like" evidence="10">
    <location>
        <begin position="9"/>
        <end position="95"/>
    </location>
</feature>
<feature type="domain" description="YrdC-like" evidence="11">
    <location>
        <begin position="205"/>
        <end position="390"/>
    </location>
</feature>
<feature type="active site" evidence="9">
    <location>
        <position position="24"/>
    </location>
</feature>
<name>A0A6H1UC57_9GAMM</name>
<keyword evidence="12" id="KW-0808">Transferase</keyword>
<dbReference type="SUPFAM" id="SSF54975">
    <property type="entry name" value="Acylphosphatase/BLUF domain-like"/>
    <property type="match status" value="1"/>
</dbReference>
<evidence type="ECO:0000256" key="1">
    <source>
        <dbReference type="ARBA" id="ARBA00004711"/>
    </source>
</evidence>
<dbReference type="GO" id="GO:0016743">
    <property type="term" value="F:carboxyl- or carbamoyltransferase activity"/>
    <property type="evidence" value="ECO:0007669"/>
    <property type="project" value="UniProtKB-UniRule"/>
</dbReference>
<dbReference type="GO" id="GO:0008270">
    <property type="term" value="F:zinc ion binding"/>
    <property type="evidence" value="ECO:0007669"/>
    <property type="project" value="UniProtKB-KW"/>
</dbReference>
<dbReference type="InterPro" id="IPR004421">
    <property type="entry name" value="Carbamoyltransferase_HypF"/>
</dbReference>
<dbReference type="GO" id="GO:0003725">
    <property type="term" value="F:double-stranded RNA binding"/>
    <property type="evidence" value="ECO:0007669"/>
    <property type="project" value="InterPro"/>
</dbReference>
<dbReference type="GO" id="GO:0051604">
    <property type="term" value="P:protein maturation"/>
    <property type="evidence" value="ECO:0007669"/>
    <property type="project" value="TreeGrafter"/>
</dbReference>
<dbReference type="PIRSF" id="PIRSF006256">
    <property type="entry name" value="CMPcnvr_hdrg_mat"/>
    <property type="match status" value="1"/>
</dbReference>
<dbReference type="UniPathway" id="UPA00335"/>
<dbReference type="InterPro" id="IPR001792">
    <property type="entry name" value="Acylphosphatase-like_dom"/>
</dbReference>
<reference evidence="12 13" key="1">
    <citation type="submission" date="2020-04" db="EMBL/GenBank/DDBJ databases">
        <title>Ferrimonas sp. S7 isolated from sea water.</title>
        <authorList>
            <person name="Bae S.S."/>
            <person name="Baek K."/>
        </authorList>
    </citation>
    <scope>NUCLEOTIDE SEQUENCE [LARGE SCALE GENOMIC DNA]</scope>
    <source>
        <strain evidence="12 13">S7</strain>
    </source>
</reference>
<dbReference type="Gene3D" id="3.30.420.40">
    <property type="match status" value="1"/>
</dbReference>
<dbReference type="PANTHER" id="PTHR42959:SF1">
    <property type="entry name" value="CARBAMOYLTRANSFERASE HYPF"/>
    <property type="match status" value="1"/>
</dbReference>
<dbReference type="Gene3D" id="3.90.870.50">
    <property type="match status" value="1"/>
</dbReference>
<dbReference type="InterPro" id="IPR051060">
    <property type="entry name" value="Carbamoyltrans_HypF-like"/>
</dbReference>
<dbReference type="AlphaFoldDB" id="A0A6H1UC57"/>
<gene>
    <name evidence="12" type="primary">hypF</name>
    <name evidence="12" type="ORF">HER31_05870</name>
</gene>
<dbReference type="GO" id="GO:0003998">
    <property type="term" value="F:acylphosphatase activity"/>
    <property type="evidence" value="ECO:0007669"/>
    <property type="project" value="UniProtKB-EC"/>
</dbReference>
<dbReference type="Pfam" id="PF01300">
    <property type="entry name" value="Sua5_yciO_yrdC"/>
    <property type="match status" value="1"/>
</dbReference>
<dbReference type="PROSITE" id="PS51163">
    <property type="entry name" value="YRDC"/>
    <property type="match status" value="1"/>
</dbReference>
<dbReference type="InterPro" id="IPR017968">
    <property type="entry name" value="Acylphosphatase_CS"/>
</dbReference>
<dbReference type="PROSITE" id="PS51160">
    <property type="entry name" value="ACYLPHOSPHATASE_3"/>
    <property type="match status" value="1"/>
</dbReference>
<dbReference type="InterPro" id="IPR041440">
    <property type="entry name" value="HypF_C"/>
</dbReference>
<evidence type="ECO:0000256" key="5">
    <source>
        <dbReference type="ARBA" id="ARBA00022771"/>
    </source>
</evidence>
<evidence type="ECO:0000256" key="2">
    <source>
        <dbReference type="ARBA" id="ARBA00008097"/>
    </source>
</evidence>
<comment type="catalytic activity">
    <reaction evidence="9">
        <text>an acyl phosphate + H2O = a carboxylate + phosphate + H(+)</text>
        <dbReference type="Rhea" id="RHEA:14965"/>
        <dbReference type="ChEBI" id="CHEBI:15377"/>
        <dbReference type="ChEBI" id="CHEBI:15378"/>
        <dbReference type="ChEBI" id="CHEBI:29067"/>
        <dbReference type="ChEBI" id="CHEBI:43474"/>
        <dbReference type="ChEBI" id="CHEBI:59918"/>
        <dbReference type="EC" id="3.6.1.7"/>
    </reaction>
</comment>
<dbReference type="Gene3D" id="3.30.110.120">
    <property type="match status" value="1"/>
</dbReference>
<dbReference type="Pfam" id="PF07503">
    <property type="entry name" value="zf-HYPF"/>
    <property type="match status" value="2"/>
</dbReference>
<dbReference type="Gene3D" id="3.30.420.360">
    <property type="match status" value="1"/>
</dbReference>
<dbReference type="KEGG" id="fes:HER31_05870"/>
<evidence type="ECO:0000256" key="3">
    <source>
        <dbReference type="ARBA" id="ARBA00022598"/>
    </source>
</evidence>
<keyword evidence="5" id="KW-0863">Zinc-finger</keyword>
<protein>
    <recommendedName>
        <fullName evidence="8">Carbamoyltransferase HypF</fullName>
        <ecNumber evidence="8">6.2.-.-</ecNumber>
    </recommendedName>
</protein>
<keyword evidence="13" id="KW-1185">Reference proteome</keyword>
<dbReference type="EMBL" id="CP051180">
    <property type="protein sequence ID" value="QIZ76428.1"/>
    <property type="molecule type" value="Genomic_DNA"/>
</dbReference>
<comment type="pathway">
    <text evidence="1 8">Protein modification; [NiFe] hydrogenase maturation.</text>
</comment>
<evidence type="ECO:0000259" key="11">
    <source>
        <dbReference type="PROSITE" id="PS51163"/>
    </source>
</evidence>
<dbReference type="Pfam" id="PF00708">
    <property type="entry name" value="Acylphosphatase"/>
    <property type="match status" value="1"/>
</dbReference>
<keyword evidence="4" id="KW-0479">Metal-binding</keyword>
<sequence>MIPASSHNGYVIRVRGQVQGVGFRPFIWQLANELALLGEVLNDSEGVLIKLLEPVDAVAFVSLMVERLPPLARIDSSEINPYLFTVVPTEFVITQSQGGQVNTRIAPDTATCTACIAEIRNPADRRVGYPFTNCTHCGPRFSIIKAVPYDRPYTSMGAFPLCPECQQEYDHPADRRFHAQPNACATCGPKLTLVNNHGEVVASEQLALAQTIAALEAGQIVAIKGLGGYHLAVDATNQAAVERLRRNKHRPTKPFALMARDLTVIANYAMVTALEQQQLQSGAAPIVLLKRNNIDNLAANVAPSMHRVGMMLPSNPLQHLIFSGFERPLVMTSGNASGKPPVIDDAQAVVELGTIADLLLQHNRAIVNRVDDSIVRVDDNQPIVLRRARGFVPTPIGLPAGFEQADNILAYGADLKNTFCYLKRGQALLSPHLGDLSDLQLRDAYQHNLSLFAKLFDVKPTLYSCDPHPSYHSFAIAKQQSKITAVGHHHAHMAACMVDNQIALGSKPMLALVLDGLGWGGNDTEHQLWGGELLYGDYTKVTRLDGIAPMALLGGELAAQQPWRNLLVQLESNVSNWQSIDLPVLQRLQQKPLALLRKGLQAGINSPKASSAGRLFDAAAALLTDKFESITFEGEAAMSLESLAWQAVDNQPHLPLIVETDHIELTPIWSMLLTEICNGVPASQVALLFHQQLALCLLGAVATQAKRLHVSTVVLSGGVMQNQLLHSLLVDGLRRLELEPLSHHQIPANDGGLSLGQAAVAWAQHQQGGMA</sequence>